<reference evidence="1 2" key="1">
    <citation type="submission" date="2023-10" db="EMBL/GenBank/DDBJ databases">
        <title>The complete genome sequence of Methanoculleus palmolei DSM 4273.</title>
        <authorList>
            <person name="Lai S.-J."/>
            <person name="You Y.-T."/>
            <person name="Chen S.-C."/>
        </authorList>
    </citation>
    <scope>NUCLEOTIDE SEQUENCE [LARGE SCALE GENOMIC DNA]</scope>
    <source>
        <strain evidence="1 2">DSM 4273</strain>
    </source>
</reference>
<organism evidence="1 2">
    <name type="scientific">Methanoculleus palmolei</name>
    <dbReference type="NCBI Taxonomy" id="72612"/>
    <lineage>
        <taxon>Archaea</taxon>
        <taxon>Methanobacteriati</taxon>
        <taxon>Methanobacteriota</taxon>
        <taxon>Stenosarchaea group</taxon>
        <taxon>Methanomicrobia</taxon>
        <taxon>Methanomicrobiales</taxon>
        <taxon>Methanomicrobiaceae</taxon>
        <taxon>Methanoculleus</taxon>
    </lineage>
</organism>
<accession>A0ABD8AAX1</accession>
<evidence type="ECO:0008006" key="3">
    <source>
        <dbReference type="Google" id="ProtNLM"/>
    </source>
</evidence>
<protein>
    <recommendedName>
        <fullName evidence="3">Lipoprotein</fullName>
    </recommendedName>
</protein>
<dbReference type="EMBL" id="CP137641">
    <property type="protein sequence ID" value="WOX56270.1"/>
    <property type="molecule type" value="Genomic_DNA"/>
</dbReference>
<gene>
    <name evidence="1" type="ORF">R6Y95_02780</name>
</gene>
<keyword evidence="2" id="KW-1185">Reference proteome</keyword>
<sequence length="203" mass="23193">MKQTPFLLFALAILVFGAGCTDPAETGMPENVTPTPAVLHYERGDVAIPINASELPVRGFDANVTEVIAIVLTDRRAGVLLENGWNITSVRTSIKTGYAEVDLNRTYVDVEFRSGEESPSFFIEVDKQERHTDKGRCNVPFWDGGLHADPYPEDYHQNLSTHLCYVFDHHHNERVVMVYNETTIFYLYPSYGREWYENVEMQR</sequence>
<evidence type="ECO:0000313" key="1">
    <source>
        <dbReference type="EMBL" id="WOX56270.1"/>
    </source>
</evidence>
<evidence type="ECO:0000313" key="2">
    <source>
        <dbReference type="Proteomes" id="UP001626603"/>
    </source>
</evidence>
<name>A0ABD8AAX1_9EURY</name>
<dbReference type="PROSITE" id="PS51257">
    <property type="entry name" value="PROKAR_LIPOPROTEIN"/>
    <property type="match status" value="1"/>
</dbReference>
<dbReference type="AlphaFoldDB" id="A0ABD8AAX1"/>
<dbReference type="Proteomes" id="UP001626603">
    <property type="component" value="Chromosome"/>
</dbReference>
<proteinExistence type="predicted"/>